<gene>
    <name evidence="2" type="ORF">LSAT_V11C300121650</name>
</gene>
<evidence type="ECO:0000313" key="2">
    <source>
        <dbReference type="EMBL" id="KAJ0214893.1"/>
    </source>
</evidence>
<feature type="domain" description="Reverse transcriptase zinc-binding" evidence="1">
    <location>
        <begin position="125"/>
        <end position="189"/>
    </location>
</feature>
<sequence length="292" mass="33691">MAKSEFELMGVVPDNLFYVVVGTGESTNFWNEAWLGTSPLSLRFPNLFKLEKRKSARISERRNSYGFAMDWKRTPSATQLRSLNLKNLRRLLTHFPSQMLRTHGVFRVNILRDQIDSVITDVSIKIMEWSSMVPIKVLVFIWRACLGRILTADALTHRGVNTNSTLCSMCSNQEETADHLLVDCMFANDTFKWISKWCGLDLPLFSTVEEVISFASQWGNCPKKRKILISIVYGIMWCIWPARNNRIFNQAPSKPSSTADHAMTLIYGWVKYRGKIENCNWVFWCNNPFSIL</sequence>
<keyword evidence="3" id="KW-1185">Reference proteome</keyword>
<dbReference type="PANTHER" id="PTHR33116:SF79">
    <property type="entry name" value="REVERSE TRANSCRIPTASE DOMAIN, ZINC FINGER, CCHC-TYPE-RELATED"/>
    <property type="match status" value="1"/>
</dbReference>
<dbReference type="AlphaFoldDB" id="A0A9R1W0R1"/>
<protein>
    <recommendedName>
        <fullName evidence="1">Reverse transcriptase zinc-binding domain-containing protein</fullName>
    </recommendedName>
</protein>
<evidence type="ECO:0000313" key="3">
    <source>
        <dbReference type="Proteomes" id="UP000235145"/>
    </source>
</evidence>
<evidence type="ECO:0000259" key="1">
    <source>
        <dbReference type="Pfam" id="PF13966"/>
    </source>
</evidence>
<name>A0A9R1W0R1_LACSA</name>
<dbReference type="InterPro" id="IPR026960">
    <property type="entry name" value="RVT-Znf"/>
</dbReference>
<comment type="caution">
    <text evidence="2">The sequence shown here is derived from an EMBL/GenBank/DDBJ whole genome shotgun (WGS) entry which is preliminary data.</text>
</comment>
<accession>A0A9R1W0R1</accession>
<organism evidence="2 3">
    <name type="scientific">Lactuca sativa</name>
    <name type="common">Garden lettuce</name>
    <dbReference type="NCBI Taxonomy" id="4236"/>
    <lineage>
        <taxon>Eukaryota</taxon>
        <taxon>Viridiplantae</taxon>
        <taxon>Streptophyta</taxon>
        <taxon>Embryophyta</taxon>
        <taxon>Tracheophyta</taxon>
        <taxon>Spermatophyta</taxon>
        <taxon>Magnoliopsida</taxon>
        <taxon>eudicotyledons</taxon>
        <taxon>Gunneridae</taxon>
        <taxon>Pentapetalae</taxon>
        <taxon>asterids</taxon>
        <taxon>campanulids</taxon>
        <taxon>Asterales</taxon>
        <taxon>Asteraceae</taxon>
        <taxon>Cichorioideae</taxon>
        <taxon>Cichorieae</taxon>
        <taxon>Lactucinae</taxon>
        <taxon>Lactuca</taxon>
    </lineage>
</organism>
<proteinExistence type="predicted"/>
<dbReference type="Pfam" id="PF13966">
    <property type="entry name" value="zf-RVT"/>
    <property type="match status" value="1"/>
</dbReference>
<dbReference type="PANTHER" id="PTHR33116">
    <property type="entry name" value="REVERSE TRANSCRIPTASE ZINC-BINDING DOMAIN-CONTAINING PROTEIN-RELATED-RELATED"/>
    <property type="match status" value="1"/>
</dbReference>
<reference evidence="2 3" key="1">
    <citation type="journal article" date="2017" name="Nat. Commun.">
        <title>Genome assembly with in vitro proximity ligation data and whole-genome triplication in lettuce.</title>
        <authorList>
            <person name="Reyes-Chin-Wo S."/>
            <person name="Wang Z."/>
            <person name="Yang X."/>
            <person name="Kozik A."/>
            <person name="Arikit S."/>
            <person name="Song C."/>
            <person name="Xia L."/>
            <person name="Froenicke L."/>
            <person name="Lavelle D.O."/>
            <person name="Truco M.J."/>
            <person name="Xia R."/>
            <person name="Zhu S."/>
            <person name="Xu C."/>
            <person name="Xu H."/>
            <person name="Xu X."/>
            <person name="Cox K."/>
            <person name="Korf I."/>
            <person name="Meyers B.C."/>
            <person name="Michelmore R.W."/>
        </authorList>
    </citation>
    <scope>NUCLEOTIDE SEQUENCE [LARGE SCALE GENOMIC DNA]</scope>
    <source>
        <strain evidence="3">cv. Salinas</strain>
        <tissue evidence="2">Seedlings</tissue>
    </source>
</reference>
<dbReference type="EMBL" id="NBSK02000003">
    <property type="protein sequence ID" value="KAJ0214893.1"/>
    <property type="molecule type" value="Genomic_DNA"/>
</dbReference>
<dbReference type="Proteomes" id="UP000235145">
    <property type="component" value="Unassembled WGS sequence"/>
</dbReference>